<dbReference type="InterPro" id="IPR000055">
    <property type="entry name" value="Restrct_endonuc_typeI_TRD"/>
</dbReference>
<keyword evidence="3" id="KW-0238">DNA-binding</keyword>
<evidence type="ECO:0000313" key="5">
    <source>
        <dbReference type="EMBL" id="ANK14200.1"/>
    </source>
</evidence>
<keyword evidence="6" id="KW-1185">Reference proteome</keyword>
<evidence type="ECO:0000256" key="2">
    <source>
        <dbReference type="ARBA" id="ARBA00022747"/>
    </source>
</evidence>
<dbReference type="PANTHER" id="PTHR43140">
    <property type="entry name" value="TYPE-1 RESTRICTION ENZYME ECOKI SPECIFICITY PROTEIN"/>
    <property type="match status" value="1"/>
</dbReference>
<sequence length="289" mass="31547">MFPSLDEQAAIAALLDRETAKIDALVAEQERLIALLKEKRQAVISHAVTKGLNPHAPMKDSGIEWLGEIPAHWSVRPIKKMATLESGHTPSRSRPEYWVEQECKIPWVTTGDVKQLRDGRTTYLHTTAVKISSLGLANSSARLLPKDTVFLSRTASVGFSGIMADDMAVSQDFAAWICGDELLPAYLLFCLRSMSSVFASLMIGSTHKTIYMPDIEALVIPHPPVEEQQRIVDSILSGKEASEDLLDSCQAAITLLQERRAALISAAVTGKIYVRGLVDAPATAELEAV</sequence>
<organism evidence="5 6">
    <name type="scientific">Erythrobacter neustonensis</name>
    <dbReference type="NCBI Taxonomy" id="1112"/>
    <lineage>
        <taxon>Bacteria</taxon>
        <taxon>Pseudomonadati</taxon>
        <taxon>Pseudomonadota</taxon>
        <taxon>Alphaproteobacteria</taxon>
        <taxon>Sphingomonadales</taxon>
        <taxon>Erythrobacteraceae</taxon>
        <taxon>Erythrobacter/Porphyrobacter group</taxon>
        <taxon>Erythrobacter</taxon>
    </lineage>
</organism>
<dbReference type="Pfam" id="PF01420">
    <property type="entry name" value="Methylase_S"/>
    <property type="match status" value="1"/>
</dbReference>
<feature type="domain" description="Type I restriction modification DNA specificity" evidence="4">
    <location>
        <begin position="71"/>
        <end position="233"/>
    </location>
</feature>
<dbReference type="PANTHER" id="PTHR43140:SF1">
    <property type="entry name" value="TYPE I RESTRICTION ENZYME ECOKI SPECIFICITY SUBUNIT"/>
    <property type="match status" value="1"/>
</dbReference>
<comment type="similarity">
    <text evidence="1">Belongs to the type-I restriction system S methylase family.</text>
</comment>
<dbReference type="Gene3D" id="3.90.220.20">
    <property type="entry name" value="DNA methylase specificity domains"/>
    <property type="match status" value="1"/>
</dbReference>
<gene>
    <name evidence="5" type="ORF">A9D12_07990</name>
</gene>
<dbReference type="REBASE" id="154265">
    <property type="entry name" value="S.Pne9434ORF7995P"/>
</dbReference>
<evidence type="ECO:0000256" key="1">
    <source>
        <dbReference type="ARBA" id="ARBA00010923"/>
    </source>
</evidence>
<dbReference type="KEGG" id="pns:A9D12_07990"/>
<evidence type="ECO:0000256" key="3">
    <source>
        <dbReference type="ARBA" id="ARBA00023125"/>
    </source>
</evidence>
<accession>A0A192D7V9</accession>
<evidence type="ECO:0000313" key="6">
    <source>
        <dbReference type="Proteomes" id="UP000078263"/>
    </source>
</evidence>
<evidence type="ECO:0000259" key="4">
    <source>
        <dbReference type="Pfam" id="PF01420"/>
    </source>
</evidence>
<dbReference type="Gene3D" id="1.10.287.1120">
    <property type="entry name" value="Bipartite methylase S protein"/>
    <property type="match status" value="1"/>
</dbReference>
<keyword evidence="2" id="KW-0680">Restriction system</keyword>
<proteinExistence type="inferred from homology"/>
<protein>
    <recommendedName>
        <fullName evidence="4">Type I restriction modification DNA specificity domain-containing protein</fullName>
    </recommendedName>
</protein>
<dbReference type="InterPro" id="IPR044946">
    <property type="entry name" value="Restrct_endonuc_typeI_TRD_sf"/>
</dbReference>
<dbReference type="GO" id="GO:0003677">
    <property type="term" value="F:DNA binding"/>
    <property type="evidence" value="ECO:0007669"/>
    <property type="project" value="UniProtKB-KW"/>
</dbReference>
<name>A0A192D7V9_9SPHN</name>
<reference evidence="5 6" key="1">
    <citation type="submission" date="2016-05" db="EMBL/GenBank/DDBJ databases">
        <title>Compelete Genome Sequence of Bacteriochlorophyll-Synthesizing Bacterium Porphyrobacter neustonensis DSM 9434.</title>
        <authorList>
            <person name="Shi X.-L."/>
            <person name="Wu Y.-H."/>
            <person name="Cheng H."/>
            <person name="Xu L."/>
            <person name="Zhang X.-Q."/>
            <person name="Wang C.-S."/>
            <person name="Xu X.-W."/>
        </authorList>
    </citation>
    <scope>NUCLEOTIDE SEQUENCE [LARGE SCALE GENOMIC DNA]</scope>
    <source>
        <strain evidence="5 6">DSM 9434</strain>
    </source>
</reference>
<dbReference type="EMBL" id="CP016033">
    <property type="protein sequence ID" value="ANK14200.1"/>
    <property type="molecule type" value="Genomic_DNA"/>
</dbReference>
<dbReference type="InterPro" id="IPR051212">
    <property type="entry name" value="Type-I_RE_S_subunit"/>
</dbReference>
<dbReference type="Proteomes" id="UP000078263">
    <property type="component" value="Chromosome"/>
</dbReference>
<dbReference type="GO" id="GO:0009307">
    <property type="term" value="P:DNA restriction-modification system"/>
    <property type="evidence" value="ECO:0007669"/>
    <property type="project" value="UniProtKB-KW"/>
</dbReference>
<dbReference type="AlphaFoldDB" id="A0A192D7V9"/>
<dbReference type="CDD" id="cd17248">
    <property type="entry name" value="RMtype1_S_AmiI-TRD2-CR2_like"/>
    <property type="match status" value="1"/>
</dbReference>
<dbReference type="SUPFAM" id="SSF116734">
    <property type="entry name" value="DNA methylase specificity domain"/>
    <property type="match status" value="2"/>
</dbReference>
<dbReference type="STRING" id="1112.A9D12_07990"/>